<dbReference type="GO" id="GO:0005886">
    <property type="term" value="C:plasma membrane"/>
    <property type="evidence" value="ECO:0007669"/>
    <property type="project" value="UniProtKB-SubCell"/>
</dbReference>
<evidence type="ECO:0000256" key="1">
    <source>
        <dbReference type="ARBA" id="ARBA00004651"/>
    </source>
</evidence>
<comment type="similarity">
    <text evidence="11">Belongs to the G-protein coupled receptor 3 family. TAS1R subfamily.</text>
</comment>
<feature type="transmembrane region" description="Helical" evidence="12">
    <location>
        <begin position="774"/>
        <end position="796"/>
    </location>
</feature>
<feature type="domain" description="G-protein coupled receptors family 3 profile" evidence="14">
    <location>
        <begin position="579"/>
        <end position="844"/>
    </location>
</feature>
<dbReference type="PROSITE" id="PS50259">
    <property type="entry name" value="G_PROTEIN_RECEP_F3_4"/>
    <property type="match status" value="1"/>
</dbReference>
<reference evidence="15" key="1">
    <citation type="submission" date="2019-07" db="EMBL/GenBank/DDBJ databases">
        <authorList>
            <consortium name="Wellcome Sanger Institute Data Sharing"/>
        </authorList>
    </citation>
    <scope>NUCLEOTIDE SEQUENCE [LARGE SCALE GENOMIC DNA]</scope>
</reference>
<dbReference type="SUPFAM" id="SSF53822">
    <property type="entry name" value="Periplasmic binding protein-like I"/>
    <property type="match status" value="1"/>
</dbReference>
<evidence type="ECO:0000256" key="6">
    <source>
        <dbReference type="ARBA" id="ARBA00023040"/>
    </source>
</evidence>
<keyword evidence="2" id="KW-1003">Cell membrane</keyword>
<sequence>MTNLMLQSSMSMDVGTLWGWLLLLLTAVGSGAEFQRNMLKLQGDYYLAGFFPLHDNIRTKRERPILEDCKLGTENKHGYHLAQALRFAVEEINNRTGPYPNLLPGVRLGYHLYDTCAIQAGVLASVNVMQDQEEILRPLPGSSPPDDSPMVVIGPDSSSRTMPTAVLLGAYLVPQISYEASNEMLSNKAVYPSFFRTIPSDTIQVSAMIQVLKRYRWTWIALLGSDNAYGLQGMQSLSQQSAYHDICIAYQSVLPRRTAANTQMLRNMVDAILRTNVKTIVLFSSKSRLQGFFPLVVERNVTGKIWLGSEDWIASALIADIPGIRTLGTFLGMSVKFKVIPGFGGFERKMQEMSRHIDRSEFSKLPLGPLGECLQTSDGYVLAASDHPMDSYDFASSFNVYRAVYAVAHALHKKLGCDVGGCEARTINPWQLLPLLKKVRFSVGNSSMYFDENGDPPTGYDIVVWLWRGSQWIVKEVGSYTPYPSSLTVNTSLIEWSLPADATSVPNSMCSPDCDFGHRRLQTGQHKCCFDCLACPAATFLNKSGASSCQPCPEKEWAPPKSEKCLQRTLLFLAWDAPLSVALLLLLAATLLLTTGSAVILLLHLDTPVVKSAGGRTCIVMLASLTAAAASALCHFGLPTRPGCLLKQPLFVVSFAVCLACVTVRAFQVVCIFKFASRLPMLYDRWAKNHGPEYTILAVSAAVLCVSVLRVAADPPEPSADLRFYPDSIVLECSHTLSPGSWVELACASLLSGLCFTLSYMGKDLPANYNEAKCVAFSLVVYMISWICYFTLYLISRDAFTMAVNVFAILSSVLGVFGGYFLPKVYIIIFRPQMNTSAHFQNCIQMYTMNKQ</sequence>
<dbReference type="InterPro" id="IPR000068">
    <property type="entry name" value="GPCR_3_Ca_sens_rcpt-rel"/>
</dbReference>
<evidence type="ECO:0000256" key="12">
    <source>
        <dbReference type="SAM" id="Phobius"/>
    </source>
</evidence>
<dbReference type="GO" id="GO:0004930">
    <property type="term" value="F:G protein-coupled receptor activity"/>
    <property type="evidence" value="ECO:0007669"/>
    <property type="project" value="UniProtKB-KW"/>
</dbReference>
<evidence type="ECO:0000313" key="16">
    <source>
        <dbReference type="Proteomes" id="UP000694546"/>
    </source>
</evidence>
<evidence type="ECO:0000256" key="4">
    <source>
        <dbReference type="ARBA" id="ARBA00022729"/>
    </source>
</evidence>
<dbReference type="FunFam" id="2.10.50.30:FF:000004">
    <property type="entry name" value="Taste receptor type 1 member 3-like protein"/>
    <property type="match status" value="1"/>
</dbReference>
<keyword evidence="6" id="KW-0297">G-protein coupled receptor</keyword>
<dbReference type="PRINTS" id="PR00592">
    <property type="entry name" value="CASENSINGR"/>
</dbReference>
<dbReference type="InterPro" id="IPR017979">
    <property type="entry name" value="GPCR_3_CS"/>
</dbReference>
<dbReference type="GO" id="GO:0050909">
    <property type="term" value="P:sensory perception of taste"/>
    <property type="evidence" value="ECO:0007669"/>
    <property type="project" value="UniProtKB-ARBA"/>
</dbReference>
<dbReference type="Pfam" id="PF00003">
    <property type="entry name" value="7tm_3"/>
    <property type="match status" value="1"/>
</dbReference>
<evidence type="ECO:0000256" key="2">
    <source>
        <dbReference type="ARBA" id="ARBA00022475"/>
    </source>
</evidence>
<keyword evidence="16" id="KW-1185">Reference proteome</keyword>
<keyword evidence="3 12" id="KW-0812">Transmembrane</keyword>
<keyword evidence="7 12" id="KW-0472">Membrane</keyword>
<evidence type="ECO:0000313" key="15">
    <source>
        <dbReference type="Ensembl" id="ENSGMOP00000059509.1"/>
    </source>
</evidence>
<name>A0A8C5CBB9_GADMO</name>
<dbReference type="AlphaFoldDB" id="A0A8C5CBB9"/>
<feature type="transmembrane region" description="Helical" evidence="12">
    <location>
        <begin position="581"/>
        <end position="605"/>
    </location>
</feature>
<dbReference type="PRINTS" id="PR00248">
    <property type="entry name" value="GPCRMGR"/>
</dbReference>
<keyword evidence="8" id="KW-0675">Receptor</keyword>
<evidence type="ECO:0000256" key="11">
    <source>
        <dbReference type="ARBA" id="ARBA00038492"/>
    </source>
</evidence>
<evidence type="ECO:0000256" key="3">
    <source>
        <dbReference type="ARBA" id="ARBA00022692"/>
    </source>
</evidence>
<dbReference type="OMA" id="EDWAIST"/>
<feature type="signal peptide" evidence="13">
    <location>
        <begin position="1"/>
        <end position="31"/>
    </location>
</feature>
<organism evidence="15 16">
    <name type="scientific">Gadus morhua</name>
    <name type="common">Atlantic cod</name>
    <dbReference type="NCBI Taxonomy" id="8049"/>
    <lineage>
        <taxon>Eukaryota</taxon>
        <taxon>Metazoa</taxon>
        <taxon>Chordata</taxon>
        <taxon>Craniata</taxon>
        <taxon>Vertebrata</taxon>
        <taxon>Euteleostomi</taxon>
        <taxon>Actinopterygii</taxon>
        <taxon>Neopterygii</taxon>
        <taxon>Teleostei</taxon>
        <taxon>Neoteleostei</taxon>
        <taxon>Acanthomorphata</taxon>
        <taxon>Zeiogadaria</taxon>
        <taxon>Gadariae</taxon>
        <taxon>Gadiformes</taxon>
        <taxon>Gadoidei</taxon>
        <taxon>Gadidae</taxon>
        <taxon>Gadus</taxon>
    </lineage>
</organism>
<reference evidence="15" key="2">
    <citation type="submission" date="2025-08" db="UniProtKB">
        <authorList>
            <consortium name="Ensembl"/>
        </authorList>
    </citation>
    <scope>IDENTIFICATION</scope>
</reference>
<keyword evidence="10" id="KW-0807">Transducer</keyword>
<feature type="chain" id="PRO_5034974227" evidence="13">
    <location>
        <begin position="32"/>
        <end position="852"/>
    </location>
</feature>
<feature type="transmembrane region" description="Helical" evidence="12">
    <location>
        <begin position="742"/>
        <end position="762"/>
    </location>
</feature>
<dbReference type="InterPro" id="IPR038550">
    <property type="entry name" value="GPCR_3_9-Cys_sf"/>
</dbReference>
<dbReference type="InterPro" id="IPR000337">
    <property type="entry name" value="GPCR_3"/>
</dbReference>
<evidence type="ECO:0000256" key="13">
    <source>
        <dbReference type="SAM" id="SignalP"/>
    </source>
</evidence>
<evidence type="ECO:0000259" key="14">
    <source>
        <dbReference type="PROSITE" id="PS50259"/>
    </source>
</evidence>
<accession>A0A8C5CBB9</accession>
<dbReference type="PANTHER" id="PTHR24061">
    <property type="entry name" value="CALCIUM-SENSING RECEPTOR-RELATED"/>
    <property type="match status" value="1"/>
</dbReference>
<keyword evidence="5 12" id="KW-1133">Transmembrane helix</keyword>
<dbReference type="PROSITE" id="PS00981">
    <property type="entry name" value="G_PROTEIN_RECEP_F3_3"/>
    <property type="match status" value="1"/>
</dbReference>
<evidence type="ECO:0000256" key="9">
    <source>
        <dbReference type="ARBA" id="ARBA00023180"/>
    </source>
</evidence>
<dbReference type="Proteomes" id="UP000694546">
    <property type="component" value="Chromosome 1"/>
</dbReference>
<dbReference type="PANTHER" id="PTHR24061:SF3">
    <property type="entry name" value="TASTE RECEPTOR TYPE 1 MEMBER 1"/>
    <property type="match status" value="1"/>
</dbReference>
<feature type="transmembrane region" description="Helical" evidence="12">
    <location>
        <begin position="650"/>
        <end position="673"/>
    </location>
</feature>
<evidence type="ECO:0000256" key="10">
    <source>
        <dbReference type="ARBA" id="ARBA00023224"/>
    </source>
</evidence>
<proteinExistence type="inferred from homology"/>
<evidence type="ECO:0000256" key="8">
    <source>
        <dbReference type="ARBA" id="ARBA00023170"/>
    </source>
</evidence>
<dbReference type="Gene3D" id="3.40.50.2300">
    <property type="match status" value="2"/>
</dbReference>
<dbReference type="GeneTree" id="ENSGT00940000166394"/>
<feature type="transmembrane region" description="Helical" evidence="12">
    <location>
        <begin position="802"/>
        <end position="822"/>
    </location>
</feature>
<comment type="subcellular location">
    <subcellularLocation>
        <location evidence="1">Cell membrane</location>
        <topology evidence="1">Multi-pass membrane protein</topology>
    </subcellularLocation>
</comment>
<keyword evidence="4 13" id="KW-0732">Signal</keyword>
<dbReference type="InterPro" id="IPR017978">
    <property type="entry name" value="GPCR_3_C"/>
</dbReference>
<feature type="transmembrane region" description="Helical" evidence="12">
    <location>
        <begin position="617"/>
        <end position="638"/>
    </location>
</feature>
<dbReference type="Gene3D" id="2.10.50.30">
    <property type="entry name" value="GPCR, family 3, nine cysteines domain"/>
    <property type="match status" value="1"/>
</dbReference>
<dbReference type="Pfam" id="PF01094">
    <property type="entry name" value="ANF_receptor"/>
    <property type="match status" value="1"/>
</dbReference>
<evidence type="ECO:0000256" key="7">
    <source>
        <dbReference type="ARBA" id="ARBA00023136"/>
    </source>
</evidence>
<dbReference type="InterPro" id="IPR028082">
    <property type="entry name" value="Peripla_BP_I"/>
</dbReference>
<feature type="transmembrane region" description="Helical" evidence="12">
    <location>
        <begin position="694"/>
        <end position="713"/>
    </location>
</feature>
<keyword evidence="9" id="KW-0325">Glycoprotein</keyword>
<dbReference type="InterPro" id="IPR001828">
    <property type="entry name" value="ANF_lig-bd_rcpt"/>
</dbReference>
<dbReference type="Ensembl" id="ENSGMOT00000042089.1">
    <property type="protein sequence ID" value="ENSGMOP00000059509.1"/>
    <property type="gene ID" value="ENSGMOG00000014726.2"/>
</dbReference>
<dbReference type="Pfam" id="PF07562">
    <property type="entry name" value="NCD3G"/>
    <property type="match status" value="1"/>
</dbReference>
<protein>
    <submittedName>
        <fullName evidence="15">Taste receptor, type 1, member 1</fullName>
    </submittedName>
</protein>
<dbReference type="FunFam" id="3.40.50.2300:FF:000016">
    <property type="entry name" value="Taste 1 receptor member 2"/>
    <property type="match status" value="1"/>
</dbReference>
<evidence type="ECO:0000256" key="5">
    <source>
        <dbReference type="ARBA" id="ARBA00022989"/>
    </source>
</evidence>
<dbReference type="InterPro" id="IPR011500">
    <property type="entry name" value="GPCR_3_9-Cys_dom"/>
</dbReference>
<reference evidence="15" key="3">
    <citation type="submission" date="2025-09" db="UniProtKB">
        <authorList>
            <consortium name="Ensembl"/>
        </authorList>
    </citation>
    <scope>IDENTIFICATION</scope>
</reference>